<dbReference type="GO" id="GO:0005634">
    <property type="term" value="C:nucleus"/>
    <property type="evidence" value="ECO:0007669"/>
    <property type="project" value="UniProtKB-SubCell"/>
</dbReference>
<keyword evidence="3" id="KW-0963">Cytoplasm</keyword>
<dbReference type="InterPro" id="IPR045230">
    <property type="entry name" value="MBS1/2-like"/>
</dbReference>
<dbReference type="AlphaFoldDB" id="A0AAE0GVY0"/>
<dbReference type="GO" id="GO:0005737">
    <property type="term" value="C:cytoplasm"/>
    <property type="evidence" value="ECO:0007669"/>
    <property type="project" value="UniProtKB-SubCell"/>
</dbReference>
<feature type="region of interest" description="Disordered" evidence="5">
    <location>
        <begin position="98"/>
        <end position="132"/>
    </location>
</feature>
<reference evidence="6 7" key="1">
    <citation type="journal article" date="2015" name="Genome Biol. Evol.">
        <title>Comparative Genomics of a Bacterivorous Green Alga Reveals Evolutionary Causalities and Consequences of Phago-Mixotrophic Mode of Nutrition.</title>
        <authorList>
            <person name="Burns J.A."/>
            <person name="Paasch A."/>
            <person name="Narechania A."/>
            <person name="Kim E."/>
        </authorList>
    </citation>
    <scope>NUCLEOTIDE SEQUENCE [LARGE SCALE GENOMIC DNA]</scope>
    <source>
        <strain evidence="6 7">PLY_AMNH</strain>
    </source>
</reference>
<comment type="subcellular location">
    <subcellularLocation>
        <location evidence="2">Cytoplasm</location>
    </subcellularLocation>
    <subcellularLocation>
        <location evidence="1">Nucleus</location>
    </subcellularLocation>
</comment>
<name>A0AAE0GVY0_9CHLO</name>
<dbReference type="SUPFAM" id="SSF118359">
    <property type="entry name" value="Expressed protein At2g23090/F21P24.15"/>
    <property type="match status" value="1"/>
</dbReference>
<keyword evidence="4" id="KW-0539">Nucleus</keyword>
<feature type="region of interest" description="Disordered" evidence="5">
    <location>
        <begin position="1"/>
        <end position="41"/>
    </location>
</feature>
<evidence type="ECO:0000313" key="7">
    <source>
        <dbReference type="Proteomes" id="UP001190700"/>
    </source>
</evidence>
<sequence length="132" mass="13854">MGGKAKPTKHTAKEINKKIAEASTNKGGGKAGLKDRQGGAAGHAKFKCPACGIQSPSIKSAEEHWDSKHSKLPFVAADWSDTHAENGGVTTAGVAVKGTARPKTQHELTKSKTGQELLKQKEAEKAKALETL</sequence>
<evidence type="ECO:0000256" key="5">
    <source>
        <dbReference type="SAM" id="MobiDB-lite"/>
    </source>
</evidence>
<accession>A0AAE0GVY0</accession>
<feature type="compositionally biased region" description="Basic and acidic residues" evidence="5">
    <location>
        <begin position="118"/>
        <end position="132"/>
    </location>
</feature>
<evidence type="ECO:0000256" key="3">
    <source>
        <dbReference type="ARBA" id="ARBA00022490"/>
    </source>
</evidence>
<feature type="compositionally biased region" description="Basic and acidic residues" evidence="5">
    <location>
        <begin position="11"/>
        <end position="20"/>
    </location>
</feature>
<evidence type="ECO:0000256" key="4">
    <source>
        <dbReference type="ARBA" id="ARBA00023242"/>
    </source>
</evidence>
<dbReference type="Proteomes" id="UP001190700">
    <property type="component" value="Unassembled WGS sequence"/>
</dbReference>
<keyword evidence="7" id="KW-1185">Reference proteome</keyword>
<proteinExistence type="predicted"/>
<dbReference type="PANTHER" id="PTHR21213:SF0">
    <property type="entry name" value="ZINC FINGER PROTEIN 706"/>
    <property type="match status" value="1"/>
</dbReference>
<feature type="compositionally biased region" description="Basic residues" evidence="5">
    <location>
        <begin position="1"/>
        <end position="10"/>
    </location>
</feature>
<dbReference type="PANTHER" id="PTHR21213">
    <property type="entry name" value="GEO09665P1-RELATED"/>
    <property type="match status" value="1"/>
</dbReference>
<protein>
    <submittedName>
        <fullName evidence="6">Uncharacterized protein</fullName>
    </submittedName>
</protein>
<evidence type="ECO:0000256" key="2">
    <source>
        <dbReference type="ARBA" id="ARBA00004496"/>
    </source>
</evidence>
<dbReference type="EMBL" id="LGRX02001830">
    <property type="protein sequence ID" value="KAK3285414.1"/>
    <property type="molecule type" value="Genomic_DNA"/>
</dbReference>
<organism evidence="6 7">
    <name type="scientific">Cymbomonas tetramitiformis</name>
    <dbReference type="NCBI Taxonomy" id="36881"/>
    <lineage>
        <taxon>Eukaryota</taxon>
        <taxon>Viridiplantae</taxon>
        <taxon>Chlorophyta</taxon>
        <taxon>Pyramimonadophyceae</taxon>
        <taxon>Pyramimonadales</taxon>
        <taxon>Pyramimonadaceae</taxon>
        <taxon>Cymbomonas</taxon>
    </lineage>
</organism>
<evidence type="ECO:0000313" key="6">
    <source>
        <dbReference type="EMBL" id="KAK3285414.1"/>
    </source>
</evidence>
<gene>
    <name evidence="6" type="ORF">CYMTET_6980</name>
</gene>
<comment type="caution">
    <text evidence="6">The sequence shown here is derived from an EMBL/GenBank/DDBJ whole genome shotgun (WGS) entry which is preliminary data.</text>
</comment>
<evidence type="ECO:0000256" key="1">
    <source>
        <dbReference type="ARBA" id="ARBA00004123"/>
    </source>
</evidence>